<accession>A0A812RDI7</accession>
<comment type="caution">
    <text evidence="3">The sequence shown here is derived from an EMBL/GenBank/DDBJ whole genome shotgun (WGS) entry which is preliminary data.</text>
</comment>
<organism evidence="3 4">
    <name type="scientific">Symbiodinium natans</name>
    <dbReference type="NCBI Taxonomy" id="878477"/>
    <lineage>
        <taxon>Eukaryota</taxon>
        <taxon>Sar</taxon>
        <taxon>Alveolata</taxon>
        <taxon>Dinophyceae</taxon>
        <taxon>Suessiales</taxon>
        <taxon>Symbiodiniaceae</taxon>
        <taxon>Symbiodinium</taxon>
    </lineage>
</organism>
<evidence type="ECO:0000313" key="4">
    <source>
        <dbReference type="Proteomes" id="UP000604046"/>
    </source>
</evidence>
<dbReference type="OrthoDB" id="434834at2759"/>
<feature type="region of interest" description="Disordered" evidence="1">
    <location>
        <begin position="117"/>
        <end position="145"/>
    </location>
</feature>
<feature type="compositionally biased region" description="Low complexity" evidence="1">
    <location>
        <begin position="117"/>
        <end position="136"/>
    </location>
</feature>
<dbReference type="EMBL" id="CAJNDS010002329">
    <property type="protein sequence ID" value="CAE7435902.1"/>
    <property type="molecule type" value="Genomic_DNA"/>
</dbReference>
<evidence type="ECO:0000256" key="1">
    <source>
        <dbReference type="SAM" id="MobiDB-lite"/>
    </source>
</evidence>
<evidence type="ECO:0000313" key="3">
    <source>
        <dbReference type="EMBL" id="CAE7435902.1"/>
    </source>
</evidence>
<gene>
    <name evidence="3" type="ORF">SNAT2548_LOCUS23685</name>
</gene>
<name>A0A812RDI7_9DINO</name>
<feature type="chain" id="PRO_5032644419" evidence="2">
    <location>
        <begin position="30"/>
        <end position="245"/>
    </location>
</feature>
<keyword evidence="2" id="KW-0732">Signal</keyword>
<protein>
    <submittedName>
        <fullName evidence="3">Uncharacterized protein</fullName>
    </submittedName>
</protein>
<dbReference type="AlphaFoldDB" id="A0A812RDI7"/>
<reference evidence="3" key="1">
    <citation type="submission" date="2021-02" db="EMBL/GenBank/DDBJ databases">
        <authorList>
            <person name="Dougan E. K."/>
            <person name="Rhodes N."/>
            <person name="Thang M."/>
            <person name="Chan C."/>
        </authorList>
    </citation>
    <scope>NUCLEOTIDE SEQUENCE</scope>
</reference>
<proteinExistence type="predicted"/>
<feature type="signal peptide" evidence="2">
    <location>
        <begin position="1"/>
        <end position="29"/>
    </location>
</feature>
<evidence type="ECO:0000256" key="2">
    <source>
        <dbReference type="SAM" id="SignalP"/>
    </source>
</evidence>
<keyword evidence="4" id="KW-1185">Reference proteome</keyword>
<sequence length="245" mass="26129">MAAMVFKSSRLAQGCSILAILALVAVLQCFREDQHGVVQAPSPSRFAPARALKAQNDAHIQKADELEPAVLDGREDLPVEVVEQFETVEASTLKGNESSALTAAVLSEDLSTTSIAQQESLTSTSSFEQQSTETAENPPAARMEHLEGSWSQTTADMIAEDGIQLYQKSITVLKDAAVSSEEASGHSLDELAIFGDCPCTSILAGERPPANADCLRNCSSVVQHGGMRINLPDGPLAFPHEHDEL</sequence>
<dbReference type="Proteomes" id="UP000604046">
    <property type="component" value="Unassembled WGS sequence"/>
</dbReference>